<dbReference type="InterPro" id="IPR009056">
    <property type="entry name" value="Cyt_c-like_dom"/>
</dbReference>
<dbReference type="Pfam" id="PF00034">
    <property type="entry name" value="Cytochrom_C"/>
    <property type="match status" value="1"/>
</dbReference>
<dbReference type="SUPFAM" id="SSF46626">
    <property type="entry name" value="Cytochrome c"/>
    <property type="match status" value="1"/>
</dbReference>
<dbReference type="InterPro" id="IPR036909">
    <property type="entry name" value="Cyt_c-like_dom_sf"/>
</dbReference>
<keyword evidence="2 4" id="KW-0479">Metal-binding</keyword>
<keyword evidence="6" id="KW-0472">Membrane</keyword>
<evidence type="ECO:0000256" key="2">
    <source>
        <dbReference type="ARBA" id="ARBA00022723"/>
    </source>
</evidence>
<dbReference type="PROSITE" id="PS51007">
    <property type="entry name" value="CYTC"/>
    <property type="match status" value="1"/>
</dbReference>
<dbReference type="EMBL" id="AM406670">
    <property type="protein sequence ID" value="CAL95212.1"/>
    <property type="molecule type" value="Genomic_DNA"/>
</dbReference>
<evidence type="ECO:0000259" key="7">
    <source>
        <dbReference type="PROSITE" id="PS51007"/>
    </source>
</evidence>
<feature type="transmembrane region" description="Helical" evidence="6">
    <location>
        <begin position="21"/>
        <end position="43"/>
    </location>
</feature>
<evidence type="ECO:0000256" key="5">
    <source>
        <dbReference type="SAM" id="MobiDB-lite"/>
    </source>
</evidence>
<evidence type="ECO:0000313" key="8">
    <source>
        <dbReference type="EMBL" id="CAL95212.1"/>
    </source>
</evidence>
<evidence type="ECO:0000313" key="9">
    <source>
        <dbReference type="Proteomes" id="UP000002588"/>
    </source>
</evidence>
<keyword evidence="9" id="KW-1185">Reference proteome</keyword>
<sequence length="499" mass="55149">MQPAFRSAPSFRPRARNAGGAVLATLLVLLMLLLAGGAVFGWYKFFREEPQPEWITADPEMRFKYGSIGGERDAGIPYWIFYVLPRLFPDKLPGPGGYPSLGVVWEEGQELPVGFSKKVVGFPRVANNCAACHTGSFRVSAESAPVFVTTAPNHTLNLWAFFRFLVDCAKDPRFNADNLMQEIRLVTDMPLLDQALYRFIIIPITRKTLLEREEQFAWLYRADFPPWGRGRDDAMNLTKYFMIRWPMDDSFGPTDMPSLWNLGKYKPEQGMRMNFAGDSHDPRSVIIDSALGVLGAAPKDNGEFLGHVGWLQDYLAAKRAPAFPFPVNAALADQGKALFDAQCAACHASARTGTVVPLAEVGTSRDRIDTWNEKAATEANKVVRDMGIDRPGLVEAPLTGYVAAFLDGIWLRAPYLHNGSVPTLADLLTPPAQRPTVFWRGYDVYDPQKVGFVSSGAEAERIGSRHDATQKGGGNQGHDFGTALPEADKAALLEYLKTL</sequence>
<feature type="region of interest" description="Disordered" evidence="5">
    <location>
        <begin position="461"/>
        <end position="481"/>
    </location>
</feature>
<name>A1K8Q7_AZOSB</name>
<dbReference type="GO" id="GO:0020037">
    <property type="term" value="F:heme binding"/>
    <property type="evidence" value="ECO:0007669"/>
    <property type="project" value="InterPro"/>
</dbReference>
<dbReference type="Gene3D" id="1.10.760.10">
    <property type="entry name" value="Cytochrome c-like domain"/>
    <property type="match status" value="1"/>
</dbReference>
<keyword evidence="6" id="KW-0812">Transmembrane</keyword>
<dbReference type="Proteomes" id="UP000002588">
    <property type="component" value="Chromosome"/>
</dbReference>
<dbReference type="InterPro" id="IPR051395">
    <property type="entry name" value="Cytochrome_c_Peroxidase/MauG"/>
</dbReference>
<proteinExistence type="predicted"/>
<organism evidence="8 9">
    <name type="scientific">Azoarcus sp. (strain BH72)</name>
    <dbReference type="NCBI Taxonomy" id="418699"/>
    <lineage>
        <taxon>Bacteria</taxon>
        <taxon>Pseudomonadati</taxon>
        <taxon>Pseudomonadota</taxon>
        <taxon>Betaproteobacteria</taxon>
        <taxon>Rhodocyclales</taxon>
        <taxon>Zoogloeaceae</taxon>
        <taxon>Azoarcus</taxon>
    </lineage>
</organism>
<keyword evidence="1 4" id="KW-0349">Heme</keyword>
<protein>
    <submittedName>
        <fullName evidence="8">Conserved hypothetical secreted protein</fullName>
    </submittedName>
</protein>
<evidence type="ECO:0000256" key="6">
    <source>
        <dbReference type="SAM" id="Phobius"/>
    </source>
</evidence>
<dbReference type="STRING" id="62928.azo2595"/>
<evidence type="ECO:0000256" key="1">
    <source>
        <dbReference type="ARBA" id="ARBA00022617"/>
    </source>
</evidence>
<dbReference type="GO" id="GO:0009055">
    <property type="term" value="F:electron transfer activity"/>
    <property type="evidence" value="ECO:0007669"/>
    <property type="project" value="InterPro"/>
</dbReference>
<dbReference type="PANTHER" id="PTHR30600:SF9">
    <property type="entry name" value="BLR7738 PROTEIN"/>
    <property type="match status" value="1"/>
</dbReference>
<accession>A1K8Q7</accession>
<feature type="domain" description="Cytochrome c" evidence="7">
    <location>
        <begin position="330"/>
        <end position="499"/>
    </location>
</feature>
<evidence type="ECO:0000256" key="4">
    <source>
        <dbReference type="PROSITE-ProRule" id="PRU00433"/>
    </source>
</evidence>
<dbReference type="GO" id="GO:0004130">
    <property type="term" value="F:cytochrome-c peroxidase activity"/>
    <property type="evidence" value="ECO:0007669"/>
    <property type="project" value="TreeGrafter"/>
</dbReference>
<gene>
    <name evidence="8" type="ordered locus">azo2595</name>
</gene>
<keyword evidence="6" id="KW-1133">Transmembrane helix</keyword>
<dbReference type="GO" id="GO:0046872">
    <property type="term" value="F:metal ion binding"/>
    <property type="evidence" value="ECO:0007669"/>
    <property type="project" value="UniProtKB-KW"/>
</dbReference>
<keyword evidence="3 4" id="KW-0408">Iron</keyword>
<dbReference type="AlphaFoldDB" id="A1K8Q7"/>
<dbReference type="RefSeq" id="WP_011766322.1">
    <property type="nucleotide sequence ID" value="NC_008702.1"/>
</dbReference>
<dbReference type="HOGENOM" id="CLU_029702_0_0_4"/>
<dbReference type="Pfam" id="PF21419">
    <property type="entry name" value="RoxA-like_Cyt-c"/>
    <property type="match status" value="1"/>
</dbReference>
<reference evidence="8 9" key="1">
    <citation type="journal article" date="2006" name="Nat. Biotechnol.">
        <title>Complete genome of the mutualistic, N2-fixing grass endophyte Azoarcus sp. strain BH72.</title>
        <authorList>
            <person name="Krause A."/>
            <person name="Ramakumar A."/>
            <person name="Bartels D."/>
            <person name="Battistoni F."/>
            <person name="Bekel T."/>
            <person name="Boch J."/>
            <person name="Boehm M."/>
            <person name="Friedrich F."/>
            <person name="Hurek T."/>
            <person name="Krause L."/>
            <person name="Linke B."/>
            <person name="McHardy A.C."/>
            <person name="Sarkar A."/>
            <person name="Schneiker S."/>
            <person name="Syed A.A."/>
            <person name="Thauer R."/>
            <person name="Vorhoelter F.-J."/>
            <person name="Weidner S."/>
            <person name="Puehler A."/>
            <person name="Reinhold-Hurek B."/>
            <person name="Kaiser O."/>
            <person name="Goesmann A."/>
        </authorList>
    </citation>
    <scope>NUCLEOTIDE SEQUENCE [LARGE SCALE GENOMIC DNA]</scope>
    <source>
        <strain evidence="8 9">BH72</strain>
    </source>
</reference>
<dbReference type="PANTHER" id="PTHR30600">
    <property type="entry name" value="CYTOCHROME C PEROXIDASE-RELATED"/>
    <property type="match status" value="1"/>
</dbReference>
<dbReference type="eggNOG" id="COG2010">
    <property type="taxonomic scope" value="Bacteria"/>
</dbReference>
<dbReference type="KEGG" id="azo:azo2595"/>
<evidence type="ECO:0000256" key="3">
    <source>
        <dbReference type="ARBA" id="ARBA00023004"/>
    </source>
</evidence>